<evidence type="ECO:0000313" key="2">
    <source>
        <dbReference type="EMBL" id="QNB48196.1"/>
    </source>
</evidence>
<dbReference type="InterPro" id="IPR003615">
    <property type="entry name" value="HNH_nuc"/>
</dbReference>
<gene>
    <name evidence="2" type="ORF">BR63_19125</name>
</gene>
<keyword evidence="3" id="KW-1185">Reference proteome</keyword>
<dbReference type="GO" id="GO:0004519">
    <property type="term" value="F:endonuclease activity"/>
    <property type="evidence" value="ECO:0007669"/>
    <property type="project" value="UniProtKB-KW"/>
</dbReference>
<evidence type="ECO:0000259" key="1">
    <source>
        <dbReference type="Pfam" id="PF13392"/>
    </source>
</evidence>
<dbReference type="Pfam" id="PF13392">
    <property type="entry name" value="HNH_3"/>
    <property type="match status" value="1"/>
</dbReference>
<name>A0A7G6E7Z2_THEFR</name>
<evidence type="ECO:0000313" key="3">
    <source>
        <dbReference type="Proteomes" id="UP000515847"/>
    </source>
</evidence>
<dbReference type="AlphaFoldDB" id="A0A7G6E7Z2"/>
<dbReference type="OrthoDB" id="6638408at2"/>
<keyword evidence="2" id="KW-0540">Nuclease</keyword>
<dbReference type="KEGG" id="tfr:BR63_19125"/>
<dbReference type="Proteomes" id="UP000515847">
    <property type="component" value="Chromosome"/>
</dbReference>
<keyword evidence="2" id="KW-0378">Hydrolase</keyword>
<reference evidence="2 3" key="1">
    <citation type="journal article" date="2019" name="Front. Microbiol.">
        <title>Thermoanaerosceptrum fracticalcis gen. nov. sp. nov., a Novel Fumarate-Fermenting Microorganism From a Deep Fractured Carbonate Aquifer of the US Great Basin.</title>
        <authorList>
            <person name="Hamilton-Brehm S.D."/>
            <person name="Stewart L.E."/>
            <person name="Zavarin M."/>
            <person name="Caldwell M."/>
            <person name="Lawson P.A."/>
            <person name="Onstott T.C."/>
            <person name="Grzymski J."/>
            <person name="Neveux I."/>
            <person name="Lollar B.S."/>
            <person name="Russell C.E."/>
            <person name="Moser D.P."/>
        </authorList>
    </citation>
    <scope>NUCLEOTIDE SEQUENCE [LARGE SCALE GENOMIC DNA]</scope>
    <source>
        <strain evidence="2 3">DRI-13</strain>
    </source>
</reference>
<sequence>MTKHYFTSEHREFIKDRVKGRSNAELTEMFNRHFGLNLTCNQIKVFKKNHKLNSGLTGQFKPGHIPFNKGKKGINCGGKATQFKKGHAPWNYKPIGTERISADGYVEVKAADPNKWKAKHVLIWEAANGPVPKGHAVIFGDGNKRNLNPENLILVSREQLVRLNQKNLIQNDVELTKAGIIIADIYNKIGELRRGCKKKRGKEG</sequence>
<organism evidence="2 3">
    <name type="scientific">Thermanaerosceptrum fracticalcis</name>
    <dbReference type="NCBI Taxonomy" id="1712410"/>
    <lineage>
        <taxon>Bacteria</taxon>
        <taxon>Bacillati</taxon>
        <taxon>Bacillota</taxon>
        <taxon>Clostridia</taxon>
        <taxon>Eubacteriales</taxon>
        <taxon>Peptococcaceae</taxon>
        <taxon>Thermanaerosceptrum</taxon>
    </lineage>
</organism>
<protein>
    <submittedName>
        <fullName evidence="2">HNH endonuclease</fullName>
    </submittedName>
</protein>
<dbReference type="SUPFAM" id="SSF54060">
    <property type="entry name" value="His-Me finger endonucleases"/>
    <property type="match status" value="1"/>
</dbReference>
<accession>A0A7G6E7Z2</accession>
<proteinExistence type="predicted"/>
<keyword evidence="2" id="KW-0255">Endonuclease</keyword>
<feature type="domain" description="HNH nuclease" evidence="1">
    <location>
        <begin position="117"/>
        <end position="161"/>
    </location>
</feature>
<dbReference type="Gene3D" id="3.90.75.20">
    <property type="match status" value="1"/>
</dbReference>
<dbReference type="RefSeq" id="WP_034425014.1">
    <property type="nucleotide sequence ID" value="NZ_CP045798.1"/>
</dbReference>
<dbReference type="InterPro" id="IPR044925">
    <property type="entry name" value="His-Me_finger_sf"/>
</dbReference>
<dbReference type="EMBL" id="CP045798">
    <property type="protein sequence ID" value="QNB48196.1"/>
    <property type="molecule type" value="Genomic_DNA"/>
</dbReference>